<dbReference type="RefSeq" id="WP_012383062.1">
    <property type="nucleotide sequence ID" value="NC_010581.1"/>
</dbReference>
<protein>
    <submittedName>
        <fullName evidence="1">Uncharacterized protein</fullName>
    </submittedName>
</protein>
<dbReference type="EMBL" id="CP001016">
    <property type="protein sequence ID" value="ACB93704.1"/>
    <property type="molecule type" value="Genomic_DNA"/>
</dbReference>
<dbReference type="HOGENOM" id="CLU_2506039_0_0_5"/>
<keyword evidence="2" id="KW-1185">Reference proteome</keyword>
<organism evidence="1 2">
    <name type="scientific">Beijerinckia indica subsp. indica (strain ATCC 9039 / DSM 1715 / NCIMB 8712)</name>
    <dbReference type="NCBI Taxonomy" id="395963"/>
    <lineage>
        <taxon>Bacteria</taxon>
        <taxon>Pseudomonadati</taxon>
        <taxon>Pseudomonadota</taxon>
        <taxon>Alphaproteobacteria</taxon>
        <taxon>Hyphomicrobiales</taxon>
        <taxon>Beijerinckiaceae</taxon>
        <taxon>Beijerinckia</taxon>
    </lineage>
</organism>
<accession>B2IB04</accession>
<dbReference type="Proteomes" id="UP000001695">
    <property type="component" value="Chromosome"/>
</dbReference>
<dbReference type="KEGG" id="bid:Bind_0045"/>
<evidence type="ECO:0000313" key="1">
    <source>
        <dbReference type="EMBL" id="ACB93704.1"/>
    </source>
</evidence>
<proteinExistence type="predicted"/>
<reference evidence="1 2" key="2">
    <citation type="journal article" date="2010" name="J. Bacteriol.">
        <title>Complete genome sequence of Beijerinckia indica subsp. indica.</title>
        <authorList>
            <person name="Tamas I."/>
            <person name="Dedysh S.N."/>
            <person name="Liesack W."/>
            <person name="Stott M.B."/>
            <person name="Alam M."/>
            <person name="Murrell J.C."/>
            <person name="Dunfield P.F."/>
        </authorList>
    </citation>
    <scope>NUCLEOTIDE SEQUENCE [LARGE SCALE GENOMIC DNA]</scope>
    <source>
        <strain evidence="2">ATCC 9039 / DSM 1715 / NCIMB 8712</strain>
    </source>
</reference>
<gene>
    <name evidence="1" type="ordered locus">Bind_0045</name>
</gene>
<dbReference type="AlphaFoldDB" id="B2IB04"/>
<dbReference type="STRING" id="395963.Bind_0045"/>
<evidence type="ECO:0000313" key="2">
    <source>
        <dbReference type="Proteomes" id="UP000001695"/>
    </source>
</evidence>
<reference evidence="2" key="1">
    <citation type="submission" date="2008-03" db="EMBL/GenBank/DDBJ databases">
        <title>Complete sequence of chromosome of Beijerinckia indica subsp. indica ATCC 9039.</title>
        <authorList>
            <consortium name="US DOE Joint Genome Institute"/>
            <person name="Copeland A."/>
            <person name="Lucas S."/>
            <person name="Lapidus A."/>
            <person name="Glavina del Rio T."/>
            <person name="Dalin E."/>
            <person name="Tice H."/>
            <person name="Bruce D."/>
            <person name="Goodwin L."/>
            <person name="Pitluck S."/>
            <person name="LaButti K."/>
            <person name="Schmutz J."/>
            <person name="Larimer F."/>
            <person name="Land M."/>
            <person name="Hauser L."/>
            <person name="Kyrpides N."/>
            <person name="Mikhailova N."/>
            <person name="Dunfield P.F."/>
            <person name="Dedysh S.N."/>
            <person name="Liesack W."/>
            <person name="Saw J.H."/>
            <person name="Alam M."/>
            <person name="Chen Y."/>
            <person name="Murrell J.C."/>
            <person name="Richardson P."/>
        </authorList>
    </citation>
    <scope>NUCLEOTIDE SEQUENCE [LARGE SCALE GENOMIC DNA]</scope>
    <source>
        <strain evidence="2">ATCC 9039 / DSM 1715 / NCIMB 8712</strain>
    </source>
</reference>
<dbReference type="eggNOG" id="ENOG5033JNW">
    <property type="taxonomic scope" value="Bacteria"/>
</dbReference>
<name>B2IB04_BEII9</name>
<sequence>MVMTQIANTGEFLPLHHDQSETDQEKALRRVADAVHRVNEAIIRAVSAGVSVELVRTSRFHDGSGNWGDQMIPMIRATATAEDKH</sequence>